<evidence type="ECO:0000313" key="2">
    <source>
        <dbReference type="EMBL" id="KAL1512873.1"/>
    </source>
</evidence>
<dbReference type="EMBL" id="JBDJPC010000002">
    <property type="protein sequence ID" value="KAL1512873.1"/>
    <property type="molecule type" value="Genomic_DNA"/>
</dbReference>
<dbReference type="InterPro" id="IPR011993">
    <property type="entry name" value="PH-like_dom_sf"/>
</dbReference>
<dbReference type="Gene3D" id="2.30.29.30">
    <property type="entry name" value="Pleckstrin-homology domain (PH domain)/Phosphotyrosine-binding domain (PTB)"/>
    <property type="match status" value="1"/>
</dbReference>
<dbReference type="SUPFAM" id="SSF50729">
    <property type="entry name" value="PH domain-like"/>
    <property type="match status" value="1"/>
</dbReference>
<protein>
    <recommendedName>
        <fullName evidence="1">PH domain-containing protein</fullName>
    </recommendedName>
</protein>
<comment type="caution">
    <text evidence="2">The sequence shown here is derived from an EMBL/GenBank/DDBJ whole genome shotgun (WGS) entry which is preliminary data.</text>
</comment>
<feature type="domain" description="PH" evidence="1">
    <location>
        <begin position="227"/>
        <end position="331"/>
    </location>
</feature>
<keyword evidence="3" id="KW-1185">Reference proteome</keyword>
<reference evidence="2 3" key="1">
    <citation type="submission" date="2024-05" db="EMBL/GenBank/DDBJ databases">
        <title>Genetic variation in Jamaican populations of the coffee berry borer (Hypothenemus hampei).</title>
        <authorList>
            <person name="Errbii M."/>
            <person name="Myrie A."/>
        </authorList>
    </citation>
    <scope>NUCLEOTIDE SEQUENCE [LARGE SCALE GENOMIC DNA]</scope>
    <source>
        <strain evidence="2">JA-Hopewell-2020-01-JO</strain>
        <tissue evidence="2">Whole body</tissue>
    </source>
</reference>
<evidence type="ECO:0000259" key="1">
    <source>
        <dbReference type="PROSITE" id="PS50003"/>
    </source>
</evidence>
<dbReference type="Pfam" id="PF00169">
    <property type="entry name" value="PH"/>
    <property type="match status" value="1"/>
</dbReference>
<accession>A0ABD1F5K7</accession>
<name>A0ABD1F5K7_HYPHA</name>
<sequence length="342" mass="40335">MSMYDVQHFPETRSKLNHMEKIMKRTIQFLKVYQLRHSDFIGSTRHLEMERTLISIKTKKQAILQSVYANVESQAEELQSPENIQACVTLQGTKCLLRCAENLSKTDKHQYYLGVFQYGSTVYVTEIGCPDKYGQMELKGEFIFPVMDPDFVIKATLYSMNVPKSIFWPIRFSPFMKFPLMKVTGEVNITLQNTKHDKLILSHPQFSIDVDDIPWLSTKIEIKVNWPSTLKGVVTVGIRKNNEVPTWTLRWCILENVYFKYYDYVTRDRYMPALGELNLSECSKVKYTFYLNKKVIKLGFETTTYKKTVFLKFDRQQEFKQWYDNIQKTITLDKCWKTLDPL</sequence>
<evidence type="ECO:0000313" key="3">
    <source>
        <dbReference type="Proteomes" id="UP001566132"/>
    </source>
</evidence>
<gene>
    <name evidence="2" type="ORF">ABEB36_002384</name>
</gene>
<dbReference type="InterPro" id="IPR001849">
    <property type="entry name" value="PH_domain"/>
</dbReference>
<dbReference type="AlphaFoldDB" id="A0ABD1F5K7"/>
<proteinExistence type="predicted"/>
<dbReference type="SMART" id="SM00233">
    <property type="entry name" value="PH"/>
    <property type="match status" value="1"/>
</dbReference>
<dbReference type="PROSITE" id="PS50003">
    <property type="entry name" value="PH_DOMAIN"/>
    <property type="match status" value="1"/>
</dbReference>
<dbReference type="Proteomes" id="UP001566132">
    <property type="component" value="Unassembled WGS sequence"/>
</dbReference>
<dbReference type="CDD" id="cd00821">
    <property type="entry name" value="PH"/>
    <property type="match status" value="1"/>
</dbReference>
<organism evidence="2 3">
    <name type="scientific">Hypothenemus hampei</name>
    <name type="common">Coffee berry borer</name>
    <dbReference type="NCBI Taxonomy" id="57062"/>
    <lineage>
        <taxon>Eukaryota</taxon>
        <taxon>Metazoa</taxon>
        <taxon>Ecdysozoa</taxon>
        <taxon>Arthropoda</taxon>
        <taxon>Hexapoda</taxon>
        <taxon>Insecta</taxon>
        <taxon>Pterygota</taxon>
        <taxon>Neoptera</taxon>
        <taxon>Endopterygota</taxon>
        <taxon>Coleoptera</taxon>
        <taxon>Polyphaga</taxon>
        <taxon>Cucujiformia</taxon>
        <taxon>Curculionidae</taxon>
        <taxon>Scolytinae</taxon>
        <taxon>Hypothenemus</taxon>
    </lineage>
</organism>